<sequence>MSNDLLATMRALLGKVSEGESSEVIASMSSWARESGEVIKTKVEEEVQLAVSRMGFIRREEFEKLQNEVAQLNKSVQPQPKASAKKSSSVKASAKKTTSKITPAKGVGKK</sequence>
<reference evidence="2" key="1">
    <citation type="submission" date="2020-05" db="EMBL/GenBank/DDBJ databases">
        <authorList>
            <person name="Chiriac C."/>
            <person name="Salcher M."/>
            <person name="Ghai R."/>
            <person name="Kavagutti S V."/>
        </authorList>
    </citation>
    <scope>NUCLEOTIDE SEQUENCE</scope>
</reference>
<gene>
    <name evidence="2" type="ORF">UFOPK3554_00497</name>
</gene>
<feature type="region of interest" description="Disordered" evidence="1">
    <location>
        <begin position="72"/>
        <end position="110"/>
    </location>
</feature>
<protein>
    <submittedName>
        <fullName evidence="2">Unannotated protein</fullName>
    </submittedName>
</protein>
<feature type="compositionally biased region" description="Low complexity" evidence="1">
    <location>
        <begin position="99"/>
        <end position="110"/>
    </location>
</feature>
<proteinExistence type="predicted"/>
<evidence type="ECO:0000313" key="2">
    <source>
        <dbReference type="EMBL" id="CAB5239811.1"/>
    </source>
</evidence>
<evidence type="ECO:0000256" key="1">
    <source>
        <dbReference type="SAM" id="MobiDB-lite"/>
    </source>
</evidence>
<name>A0A6J7XSV8_9ZZZZ</name>
<dbReference type="AlphaFoldDB" id="A0A6J7XSV8"/>
<organism evidence="2">
    <name type="scientific">freshwater metagenome</name>
    <dbReference type="NCBI Taxonomy" id="449393"/>
    <lineage>
        <taxon>unclassified sequences</taxon>
        <taxon>metagenomes</taxon>
        <taxon>ecological metagenomes</taxon>
    </lineage>
</organism>
<accession>A0A6J7XSV8</accession>
<feature type="compositionally biased region" description="Low complexity" evidence="1">
    <location>
        <begin position="81"/>
        <end position="92"/>
    </location>
</feature>
<dbReference type="EMBL" id="CAFBSG010000005">
    <property type="protein sequence ID" value="CAB5239811.1"/>
    <property type="molecule type" value="Genomic_DNA"/>
</dbReference>